<evidence type="ECO:0000313" key="2">
    <source>
        <dbReference type="Proteomes" id="UP000441586"/>
    </source>
</evidence>
<gene>
    <name evidence="1" type="ORF">GP644_10705</name>
</gene>
<proteinExistence type="predicted"/>
<organism evidence="1 2">
    <name type="scientific">Parasedimentitalea maritima</name>
    <dbReference type="NCBI Taxonomy" id="2578117"/>
    <lineage>
        <taxon>Bacteria</taxon>
        <taxon>Pseudomonadati</taxon>
        <taxon>Pseudomonadota</taxon>
        <taxon>Alphaproteobacteria</taxon>
        <taxon>Rhodobacterales</taxon>
        <taxon>Paracoccaceae</taxon>
        <taxon>Parasedimentitalea</taxon>
    </lineage>
</organism>
<dbReference type="AlphaFoldDB" id="A0A6A4RH43"/>
<accession>A0A6A4RH43</accession>
<name>A0A6A4RH43_9RHOB</name>
<comment type="caution">
    <text evidence="1">The sequence shown here is derived from an EMBL/GenBank/DDBJ whole genome shotgun (WGS) entry which is preliminary data.</text>
</comment>
<dbReference type="Proteomes" id="UP000441586">
    <property type="component" value="Unassembled WGS sequence"/>
</dbReference>
<reference evidence="1 2" key="1">
    <citation type="submission" date="2019-12" db="EMBL/GenBank/DDBJ databases">
        <authorList>
            <person name="Zhang Y.-J."/>
        </authorList>
    </citation>
    <scope>NUCLEOTIDE SEQUENCE [LARGE SCALE GENOMIC DNA]</scope>
    <source>
        <strain evidence="1 2">H18S-6</strain>
    </source>
</reference>
<evidence type="ECO:0000313" key="1">
    <source>
        <dbReference type="EMBL" id="KAE9630140.1"/>
    </source>
</evidence>
<protein>
    <submittedName>
        <fullName evidence="1">Aspartate/glutamate racemase family protein</fullName>
    </submittedName>
</protein>
<dbReference type="EMBL" id="WSFO01000005">
    <property type="protein sequence ID" value="KAE9630140.1"/>
    <property type="molecule type" value="Genomic_DNA"/>
</dbReference>
<dbReference type="RefSeq" id="WP_158979399.1">
    <property type="nucleotide sequence ID" value="NZ_WSFO01000005.1"/>
</dbReference>
<sequence length="244" mass="26571">MQQGGKTVYGATVGILMLETQFPRIYGDMGNAMTWDFPVQYRVVPGATPDKVVRNSPTELIDNFIEAGRDLVRSGCDGITTNCGFLALIQDDIKQALGVPVATSSLMQVPMVQNLLPAGKRCGVITISKTSLTDDHMIAAGAPVDTPIVGTEGGRKLTTSILGDKLEIDFESCRLDMIDAGLEMVQSHPDVGAIVLECTNMVPYARDIRKVTGLPVFSIYSFIKWFQSGIMPRGFPLELDDPRW</sequence>
<dbReference type="NCBIfam" id="NF005679">
    <property type="entry name" value="PRK07475.1"/>
    <property type="match status" value="1"/>
</dbReference>